<protein>
    <recommendedName>
        <fullName evidence="3">Secreted protein</fullName>
    </recommendedName>
</protein>
<dbReference type="Proteomes" id="UP001519460">
    <property type="component" value="Unassembled WGS sequence"/>
</dbReference>
<sequence length="210" mass="24110">MLLLLCSLRSVAAALFQQEMRFLKGSFSRGTKNDDIITLHAKYCLVIIAPRVKSSMRDPSPKKTKGTGPYYVSLGISNHELCESSLQFLLPFVLKVFIELLTHQVEKQRRDFLCRCWQPCAVFRCLHADWKPAAAVFKARAKIPHREQTTHQSTVAFFGNLLRLTRGVVLGAVFCNRDCCLRRYLQYECVPENTKRWAQWLTDKGPLDIC</sequence>
<evidence type="ECO:0000313" key="2">
    <source>
        <dbReference type="Proteomes" id="UP001519460"/>
    </source>
</evidence>
<gene>
    <name evidence="1" type="ORF">BaRGS_00007401</name>
</gene>
<accession>A0ABD0LPU8</accession>
<evidence type="ECO:0000313" key="1">
    <source>
        <dbReference type="EMBL" id="KAK7501276.1"/>
    </source>
</evidence>
<proteinExistence type="predicted"/>
<reference evidence="1 2" key="1">
    <citation type="journal article" date="2023" name="Sci. Data">
        <title>Genome assembly of the Korean intertidal mud-creeper Batillaria attramentaria.</title>
        <authorList>
            <person name="Patra A.K."/>
            <person name="Ho P.T."/>
            <person name="Jun S."/>
            <person name="Lee S.J."/>
            <person name="Kim Y."/>
            <person name="Won Y.J."/>
        </authorList>
    </citation>
    <scope>NUCLEOTIDE SEQUENCE [LARGE SCALE GENOMIC DNA]</scope>
    <source>
        <strain evidence="1">Wonlab-2016</strain>
    </source>
</reference>
<keyword evidence="2" id="KW-1185">Reference proteome</keyword>
<comment type="caution">
    <text evidence="1">The sequence shown here is derived from an EMBL/GenBank/DDBJ whole genome shotgun (WGS) entry which is preliminary data.</text>
</comment>
<organism evidence="1 2">
    <name type="scientific">Batillaria attramentaria</name>
    <dbReference type="NCBI Taxonomy" id="370345"/>
    <lineage>
        <taxon>Eukaryota</taxon>
        <taxon>Metazoa</taxon>
        <taxon>Spiralia</taxon>
        <taxon>Lophotrochozoa</taxon>
        <taxon>Mollusca</taxon>
        <taxon>Gastropoda</taxon>
        <taxon>Caenogastropoda</taxon>
        <taxon>Sorbeoconcha</taxon>
        <taxon>Cerithioidea</taxon>
        <taxon>Batillariidae</taxon>
        <taxon>Batillaria</taxon>
    </lineage>
</organism>
<dbReference type="EMBL" id="JACVVK020000032">
    <property type="protein sequence ID" value="KAK7501276.1"/>
    <property type="molecule type" value="Genomic_DNA"/>
</dbReference>
<name>A0ABD0LPU8_9CAEN</name>
<dbReference type="AlphaFoldDB" id="A0ABD0LPU8"/>
<evidence type="ECO:0008006" key="3">
    <source>
        <dbReference type="Google" id="ProtNLM"/>
    </source>
</evidence>